<dbReference type="InterPro" id="IPR023137">
    <property type="entry name" value="BrxA_sf"/>
</dbReference>
<evidence type="ECO:0000313" key="1">
    <source>
        <dbReference type="EMBL" id="CUH64721.1"/>
    </source>
</evidence>
<dbReference type="Proteomes" id="UP000051086">
    <property type="component" value="Unassembled WGS sequence"/>
</dbReference>
<accession>A0A0P1F9E2</accession>
<evidence type="ECO:0000313" key="4">
    <source>
        <dbReference type="Proteomes" id="UP000051887"/>
    </source>
</evidence>
<dbReference type="Gene3D" id="1.10.3540.10">
    <property type="entry name" value="uncharacterized protein from magnetospirillum magneticum domain"/>
    <property type="match status" value="1"/>
</dbReference>
<dbReference type="Pfam" id="PF08849">
    <property type="entry name" value="BrxA"/>
    <property type="match status" value="1"/>
</dbReference>
<dbReference type="RefSeq" id="WP_058242642.1">
    <property type="nucleotide sequence ID" value="NZ_CYSB01000018.1"/>
</dbReference>
<dbReference type="Proteomes" id="UP000051887">
    <property type="component" value="Unassembled WGS sequence"/>
</dbReference>
<dbReference type="OrthoDB" id="981635at2"/>
<sequence>MTMAARKAEFGAKQPYKMSFTSGGLFLNECIDLAASYLETRDWDVTISQLQADGLTSSPKQKSKRRILRELVNRLETLTEDELRFLVERADRQDQALLIWLSFCRAYRLVREFTLEIVQDRYLAYQLDLSTDSFDLFFEHKAEWDDTLASTSASTRVRLRQVVFKTMREVGIISEENRIQSSYLSPQLRGLIEATNPADLAVFPGVVIEGGLS</sequence>
<dbReference type="EMBL" id="CYSC01000018">
    <property type="protein sequence ID" value="CUH71317.1"/>
    <property type="molecule type" value="Genomic_DNA"/>
</dbReference>
<keyword evidence="3" id="KW-1185">Reference proteome</keyword>
<gene>
    <name evidence="1" type="ORF">TL5118_00990</name>
    <name evidence="2" type="ORF">TL5120_01103</name>
</gene>
<evidence type="ECO:0008006" key="5">
    <source>
        <dbReference type="Google" id="ProtNLM"/>
    </source>
</evidence>
<evidence type="ECO:0000313" key="3">
    <source>
        <dbReference type="Proteomes" id="UP000051086"/>
    </source>
</evidence>
<proteinExistence type="predicted"/>
<dbReference type="EMBL" id="CYSB01000018">
    <property type="protein sequence ID" value="CUH64721.1"/>
    <property type="molecule type" value="Genomic_DNA"/>
</dbReference>
<evidence type="ECO:0000313" key="2">
    <source>
        <dbReference type="EMBL" id="CUH71317.1"/>
    </source>
</evidence>
<dbReference type="InterPro" id="IPR014948">
    <property type="entry name" value="BrxA"/>
</dbReference>
<name>A0A0P1F9E2_9RHOB</name>
<dbReference type="AlphaFoldDB" id="A0A0P1F9E2"/>
<organism evidence="2 4">
    <name type="scientific">Thalassovita autumnalis</name>
    <dbReference type="NCBI Taxonomy" id="2072972"/>
    <lineage>
        <taxon>Bacteria</taxon>
        <taxon>Pseudomonadati</taxon>
        <taxon>Pseudomonadota</taxon>
        <taxon>Alphaproteobacteria</taxon>
        <taxon>Rhodobacterales</taxon>
        <taxon>Roseobacteraceae</taxon>
        <taxon>Thalassovita</taxon>
    </lineage>
</organism>
<reference evidence="2 4" key="2">
    <citation type="submission" date="2015-09" db="EMBL/GenBank/DDBJ databases">
        <authorList>
            <consortium name="Swine Surveillance"/>
        </authorList>
    </citation>
    <scope>NUCLEOTIDE SEQUENCE [LARGE SCALE GENOMIC DNA]</scope>
    <source>
        <strain evidence="2 4">5120</strain>
    </source>
</reference>
<reference evidence="1 3" key="1">
    <citation type="submission" date="2015-09" db="EMBL/GenBank/DDBJ databases">
        <authorList>
            <person name="Rodrigo-Torres L."/>
            <person name="Arahal D.R."/>
        </authorList>
    </citation>
    <scope>NUCLEOTIDE SEQUENCE [LARGE SCALE GENOMIC DNA]</scope>
    <source>
        <strain evidence="1 3">CECT 5118</strain>
    </source>
</reference>
<protein>
    <recommendedName>
        <fullName evidence="5">Inner membrane protein (DUF1819)</fullName>
    </recommendedName>
</protein>